<dbReference type="Proteomes" id="UP000005025">
    <property type="component" value="Unassembled WGS sequence"/>
</dbReference>
<dbReference type="AlphaFoldDB" id="H1LKB8"/>
<dbReference type="HOGENOM" id="CLU_3137042_0_0_9"/>
<proteinExistence type="predicted"/>
<gene>
    <name evidence="1" type="ORF">HMPREF9104_03064</name>
</gene>
<comment type="caution">
    <text evidence="1">The sequence shown here is derived from an EMBL/GenBank/DDBJ whole genome shotgun (WGS) entry which is preliminary data.</text>
</comment>
<reference evidence="1 2" key="1">
    <citation type="submission" date="2011-09" db="EMBL/GenBank/DDBJ databases">
        <authorList>
            <person name="Weinstock G."/>
            <person name="Sodergren E."/>
            <person name="Clifton S."/>
            <person name="Fulton L."/>
            <person name="Fulton B."/>
            <person name="Courtney L."/>
            <person name="Fronick C."/>
            <person name="Harrison M."/>
            <person name="Strong C."/>
            <person name="Farmer C."/>
            <person name="Delahaunty K."/>
            <person name="Markovic C."/>
            <person name="Hall O."/>
            <person name="Minx P."/>
            <person name="Tomlinson C."/>
            <person name="Mitreva M."/>
            <person name="Hou S."/>
            <person name="Chen J."/>
            <person name="Wollam A."/>
            <person name="Pepin K.H."/>
            <person name="Johnson M."/>
            <person name="Bhonagiri V."/>
            <person name="Zhang X."/>
            <person name="Suruliraj S."/>
            <person name="Warren W."/>
            <person name="Chinwalla A."/>
            <person name="Mardis E.R."/>
            <person name="Wilson R.K."/>
        </authorList>
    </citation>
    <scope>NUCLEOTIDE SEQUENCE [LARGE SCALE GENOMIC DNA]</scope>
    <source>
        <strain evidence="1 2">F0435</strain>
    </source>
</reference>
<dbReference type="EMBL" id="AGRJ01000257">
    <property type="protein sequence ID" value="EHO47592.1"/>
    <property type="molecule type" value="Genomic_DNA"/>
</dbReference>
<protein>
    <submittedName>
        <fullName evidence="1">Uncharacterized protein</fullName>
    </submittedName>
</protein>
<organism evidence="1 2">
    <name type="scientific">Lentilactobacillus kisonensis F0435</name>
    <dbReference type="NCBI Taxonomy" id="797516"/>
    <lineage>
        <taxon>Bacteria</taxon>
        <taxon>Bacillati</taxon>
        <taxon>Bacillota</taxon>
        <taxon>Bacilli</taxon>
        <taxon>Lactobacillales</taxon>
        <taxon>Lactobacillaceae</taxon>
        <taxon>Lentilactobacillus</taxon>
    </lineage>
</organism>
<accession>H1LKB8</accession>
<evidence type="ECO:0000313" key="1">
    <source>
        <dbReference type="EMBL" id="EHO47592.1"/>
    </source>
</evidence>
<name>H1LKB8_9LACO</name>
<evidence type="ECO:0000313" key="2">
    <source>
        <dbReference type="Proteomes" id="UP000005025"/>
    </source>
</evidence>
<sequence length="49" mass="5843">MCGYSYQFNGKYYSTNLYKLRTPKKDQHSQFADLLISQFMILSSRIPRC</sequence>